<dbReference type="AlphaFoldDB" id="A0A0L8HEV1"/>
<evidence type="ECO:0000256" key="1">
    <source>
        <dbReference type="SAM" id="MobiDB-lite"/>
    </source>
</evidence>
<name>A0A0L8HEV1_OCTBM</name>
<feature type="compositionally biased region" description="Basic residues" evidence="1">
    <location>
        <begin position="1"/>
        <end position="12"/>
    </location>
</feature>
<feature type="compositionally biased region" description="Polar residues" evidence="1">
    <location>
        <begin position="64"/>
        <end position="76"/>
    </location>
</feature>
<protein>
    <submittedName>
        <fullName evidence="2">Uncharacterized protein</fullName>
    </submittedName>
</protein>
<reference evidence="2" key="1">
    <citation type="submission" date="2015-07" db="EMBL/GenBank/DDBJ databases">
        <title>MeaNS - Measles Nucleotide Surveillance Program.</title>
        <authorList>
            <person name="Tran T."/>
            <person name="Druce J."/>
        </authorList>
    </citation>
    <scope>NUCLEOTIDE SEQUENCE</scope>
    <source>
        <strain evidence="2">UCB-OBI-ISO-001</strain>
        <tissue evidence="2">Gonad</tissue>
    </source>
</reference>
<feature type="region of interest" description="Disordered" evidence="1">
    <location>
        <begin position="1"/>
        <end position="76"/>
    </location>
</feature>
<accession>A0A0L8HEV1</accession>
<organism evidence="2">
    <name type="scientific">Octopus bimaculoides</name>
    <name type="common">California two-spotted octopus</name>
    <dbReference type="NCBI Taxonomy" id="37653"/>
    <lineage>
        <taxon>Eukaryota</taxon>
        <taxon>Metazoa</taxon>
        <taxon>Spiralia</taxon>
        <taxon>Lophotrochozoa</taxon>
        <taxon>Mollusca</taxon>
        <taxon>Cephalopoda</taxon>
        <taxon>Coleoidea</taxon>
        <taxon>Octopodiformes</taxon>
        <taxon>Octopoda</taxon>
        <taxon>Incirrata</taxon>
        <taxon>Octopodidae</taxon>
        <taxon>Octopus</taxon>
    </lineage>
</organism>
<sequence>MSQFTKKGKKHFIRESGSDISADSEDVNKLFKQKQSPKWLHEDETDTAASSDLCKSHTYGPVHSTPTDSKKLTSYSMGTTDESLGIVRELDFQPKSSEDVSGFI</sequence>
<dbReference type="EMBL" id="KQ418320">
    <property type="protein sequence ID" value="KOF87796.1"/>
    <property type="molecule type" value="Genomic_DNA"/>
</dbReference>
<proteinExistence type="predicted"/>
<evidence type="ECO:0000313" key="2">
    <source>
        <dbReference type="EMBL" id="KOF87796.1"/>
    </source>
</evidence>
<gene>
    <name evidence="2" type="ORF">OCBIM_22016119mg</name>
</gene>